<dbReference type="PROSITE" id="PS51257">
    <property type="entry name" value="PROKAR_LIPOPROTEIN"/>
    <property type="match status" value="1"/>
</dbReference>
<sequence>MKTKNMSNAISGASSSVTSGSAALFAILGGACCWGPLVFSILGVGASTGGVLGSTASFLGVISPYRNYFLILNIVGILLSFFFIYIMPKISLQKSASNIGESAGGESCDCEASAGSLNFSKIVFFSSILITALIFIYLYVDTGQIFMAWPQL</sequence>
<organism evidence="2 3">
    <name type="scientific">Candidatus Acidulodesulfobacterium ferriphilum</name>
    <dbReference type="NCBI Taxonomy" id="2597223"/>
    <lineage>
        <taxon>Bacteria</taxon>
        <taxon>Deltaproteobacteria</taxon>
        <taxon>Candidatus Acidulodesulfobacterales</taxon>
        <taxon>Candidatus Acidulodesulfobacterium</taxon>
    </lineage>
</organism>
<keyword evidence="1" id="KW-1133">Transmembrane helix</keyword>
<evidence type="ECO:0000256" key="1">
    <source>
        <dbReference type="SAM" id="Phobius"/>
    </source>
</evidence>
<comment type="caution">
    <text evidence="2">The sequence shown here is derived from an EMBL/GenBank/DDBJ whole genome shotgun (WGS) entry which is preliminary data.</text>
</comment>
<keyword evidence="1" id="KW-0472">Membrane</keyword>
<accession>A0A519BDN6</accession>
<evidence type="ECO:0000313" key="2">
    <source>
        <dbReference type="EMBL" id="RZD15357.1"/>
    </source>
</evidence>
<evidence type="ECO:0008006" key="4">
    <source>
        <dbReference type="Google" id="ProtNLM"/>
    </source>
</evidence>
<proteinExistence type="predicted"/>
<dbReference type="EMBL" id="SGBD01000001">
    <property type="protein sequence ID" value="RZD15357.1"/>
    <property type="molecule type" value="Genomic_DNA"/>
</dbReference>
<feature type="transmembrane region" description="Helical" evidence="1">
    <location>
        <begin position="68"/>
        <end position="87"/>
    </location>
</feature>
<name>A0A519BDN6_9DELT</name>
<feature type="transmembrane region" description="Helical" evidence="1">
    <location>
        <begin position="122"/>
        <end position="140"/>
    </location>
</feature>
<reference evidence="2 3" key="1">
    <citation type="submission" date="2019-01" db="EMBL/GenBank/DDBJ databases">
        <title>Insights into ecological role of a new deltaproteobacterial order Candidatus Sinidesulfobacterales (Sva0485) by metagenomics and metatranscriptomics.</title>
        <authorList>
            <person name="Tan S."/>
            <person name="Liu J."/>
            <person name="Fang Y."/>
            <person name="Hedlund B.P."/>
            <person name="Lian Z.H."/>
            <person name="Huang L.Y."/>
            <person name="Li J.T."/>
            <person name="Huang L.N."/>
            <person name="Li W.J."/>
            <person name="Jiang H.C."/>
            <person name="Dong H.L."/>
            <person name="Shu W.S."/>
        </authorList>
    </citation>
    <scope>NUCLEOTIDE SEQUENCE [LARGE SCALE GENOMIC DNA]</scope>
    <source>
        <strain evidence="2">AP3</strain>
    </source>
</reference>
<evidence type="ECO:0000313" key="3">
    <source>
        <dbReference type="Proteomes" id="UP000320813"/>
    </source>
</evidence>
<protein>
    <recommendedName>
        <fullName evidence="4">Mercuric transport protein MerT</fullName>
    </recommendedName>
</protein>
<gene>
    <name evidence="2" type="ORF">EVJ47_03540</name>
</gene>
<dbReference type="AlphaFoldDB" id="A0A519BDN6"/>
<keyword evidence="1" id="KW-0812">Transmembrane</keyword>
<dbReference type="Proteomes" id="UP000320813">
    <property type="component" value="Unassembled WGS sequence"/>
</dbReference>